<evidence type="ECO:0000256" key="2">
    <source>
        <dbReference type="ARBA" id="ARBA00004574"/>
    </source>
</evidence>
<dbReference type="GO" id="GO:0000781">
    <property type="term" value="C:chromosome, telomeric region"/>
    <property type="evidence" value="ECO:0007669"/>
    <property type="project" value="UniProtKB-SubCell"/>
</dbReference>
<proteinExistence type="inferred from homology"/>
<keyword evidence="4" id="KW-0779">Telomere</keyword>
<dbReference type="EMBL" id="LT598477">
    <property type="protein sequence ID" value="SCU94552.1"/>
    <property type="molecule type" value="Genomic_DNA"/>
</dbReference>
<accession>A0A1G4JUC0</accession>
<protein>
    <recommendedName>
        <fullName evidence="7">Telomere replication protein EST3</fullName>
    </recommendedName>
</protein>
<gene>
    <name evidence="10" type="ORF">LAME_0F07910G</name>
</gene>
<evidence type="ECO:0000256" key="7">
    <source>
        <dbReference type="ARBA" id="ARBA00023906"/>
    </source>
</evidence>
<comment type="subcellular location">
    <subcellularLocation>
        <location evidence="2">Chromosome</location>
        <location evidence="2">Telomere</location>
    </subcellularLocation>
    <subcellularLocation>
        <location evidence="1">Nucleus</location>
    </subcellularLocation>
</comment>
<evidence type="ECO:0000256" key="5">
    <source>
        <dbReference type="ARBA" id="ARBA00023242"/>
    </source>
</evidence>
<organism evidence="10 11">
    <name type="scientific">Lachancea meyersii CBS 8951</name>
    <dbReference type="NCBI Taxonomy" id="1266667"/>
    <lineage>
        <taxon>Eukaryota</taxon>
        <taxon>Fungi</taxon>
        <taxon>Dikarya</taxon>
        <taxon>Ascomycota</taxon>
        <taxon>Saccharomycotina</taxon>
        <taxon>Saccharomycetes</taxon>
        <taxon>Saccharomycetales</taxon>
        <taxon>Saccharomycetaceae</taxon>
        <taxon>Lachancea</taxon>
    </lineage>
</organism>
<keyword evidence="11" id="KW-1185">Reference proteome</keyword>
<dbReference type="AlphaFoldDB" id="A0A1G4JUC0"/>
<feature type="domain" description="Shelterin complex subunit TPP1/Est3" evidence="9">
    <location>
        <begin position="18"/>
        <end position="177"/>
    </location>
</feature>
<comment type="function">
    <text evidence="8">Component of the telomerase complex involved in telomere replication. Stimulates RNA/DNA heteroduplex unwinding which favors the telomere replication by the telomerase.</text>
</comment>
<evidence type="ECO:0000256" key="8">
    <source>
        <dbReference type="ARBA" id="ARBA00024878"/>
    </source>
</evidence>
<name>A0A1G4JUC0_9SACH</name>
<evidence type="ECO:0000259" key="9">
    <source>
        <dbReference type="Pfam" id="PF10341"/>
    </source>
</evidence>
<dbReference type="InterPro" id="IPR019437">
    <property type="entry name" value="TPP1/Est3"/>
</dbReference>
<reference evidence="11" key="1">
    <citation type="submission" date="2016-03" db="EMBL/GenBank/DDBJ databases">
        <authorList>
            <person name="Devillers Hugo."/>
        </authorList>
    </citation>
    <scope>NUCLEOTIDE SEQUENCE [LARGE SCALE GENOMIC DNA]</scope>
</reference>
<comment type="similarity">
    <text evidence="6">Belongs to the EST3 family.</text>
</comment>
<evidence type="ECO:0000313" key="11">
    <source>
        <dbReference type="Proteomes" id="UP000191144"/>
    </source>
</evidence>
<evidence type="ECO:0000313" key="10">
    <source>
        <dbReference type="EMBL" id="SCU94552.1"/>
    </source>
</evidence>
<evidence type="ECO:0000256" key="4">
    <source>
        <dbReference type="ARBA" id="ARBA00022895"/>
    </source>
</evidence>
<evidence type="ECO:0000256" key="6">
    <source>
        <dbReference type="ARBA" id="ARBA00023777"/>
    </source>
</evidence>
<dbReference type="OrthoDB" id="4069148at2759"/>
<evidence type="ECO:0000256" key="3">
    <source>
        <dbReference type="ARBA" id="ARBA00022454"/>
    </source>
</evidence>
<sequence>MSKVIVSYKKKQNESFYLRSWIVRDVQELVAIHATYPAWPVIKKFVPPFKTTGSSVFNSQNLQNARHFVKVTGFHKIDNYTVSGSVRDDCCHILVEFSPTCVADFERHHGIRITSQTVNTIFLIGDVTLKFVPVRELRASGKWSLNFDVDSRVTAVPVLVINRCQAFDLDQVEARLRFPFLYQLESFIEKFRSRPGVIPMDEGC</sequence>
<dbReference type="Pfam" id="PF10341">
    <property type="entry name" value="TPP1"/>
    <property type="match status" value="1"/>
</dbReference>
<dbReference type="GO" id="GO:0005697">
    <property type="term" value="C:telomerase holoenzyme complex"/>
    <property type="evidence" value="ECO:0007669"/>
    <property type="project" value="InterPro"/>
</dbReference>
<dbReference type="Gene3D" id="2.40.50.960">
    <property type="match status" value="1"/>
</dbReference>
<keyword evidence="5" id="KW-0539">Nucleus</keyword>
<dbReference type="Proteomes" id="UP000191144">
    <property type="component" value="Chromosome F"/>
</dbReference>
<dbReference type="GO" id="GO:0007004">
    <property type="term" value="P:telomere maintenance via telomerase"/>
    <property type="evidence" value="ECO:0007669"/>
    <property type="project" value="InterPro"/>
</dbReference>
<dbReference type="GO" id="GO:0042162">
    <property type="term" value="F:telomeric DNA binding"/>
    <property type="evidence" value="ECO:0007669"/>
    <property type="project" value="InterPro"/>
</dbReference>
<keyword evidence="3" id="KW-0158">Chromosome</keyword>
<evidence type="ECO:0000256" key="1">
    <source>
        <dbReference type="ARBA" id="ARBA00004123"/>
    </source>
</evidence>